<feature type="domain" description="DUF305" evidence="3">
    <location>
        <begin position="68"/>
        <end position="213"/>
    </location>
</feature>
<protein>
    <submittedName>
        <fullName evidence="4">DUF305 domain-containing protein</fullName>
    </submittedName>
</protein>
<dbReference type="InterPro" id="IPR012347">
    <property type="entry name" value="Ferritin-like"/>
</dbReference>
<dbReference type="EMBL" id="CP060828">
    <property type="protein sequence ID" value="QNP72959.1"/>
    <property type="molecule type" value="Genomic_DNA"/>
</dbReference>
<feature type="compositionally biased region" description="Low complexity" evidence="1">
    <location>
        <begin position="36"/>
        <end position="59"/>
    </location>
</feature>
<dbReference type="KEGG" id="sroi:IAG44_28360"/>
<dbReference type="Gene3D" id="1.20.1260.10">
    <property type="match status" value="1"/>
</dbReference>
<keyword evidence="2" id="KW-0732">Signal</keyword>
<proteinExistence type="predicted"/>
<reference evidence="4 5" key="1">
    <citation type="submission" date="2020-08" db="EMBL/GenBank/DDBJ databases">
        <title>A novel species.</title>
        <authorList>
            <person name="Gao J."/>
        </authorList>
    </citation>
    <scope>NUCLEOTIDE SEQUENCE [LARGE SCALE GENOMIC DNA]</scope>
    <source>
        <strain evidence="4 5">CRXT-G-22</strain>
    </source>
</reference>
<name>A0A7H0IJJ3_9ACTN</name>
<evidence type="ECO:0000259" key="3">
    <source>
        <dbReference type="Pfam" id="PF03713"/>
    </source>
</evidence>
<evidence type="ECO:0000256" key="1">
    <source>
        <dbReference type="SAM" id="MobiDB-lite"/>
    </source>
</evidence>
<feature type="signal peptide" evidence="2">
    <location>
        <begin position="1"/>
        <end position="25"/>
    </location>
</feature>
<dbReference type="Proteomes" id="UP000516052">
    <property type="component" value="Chromosome"/>
</dbReference>
<dbReference type="PROSITE" id="PS51257">
    <property type="entry name" value="PROKAR_LIPOPROTEIN"/>
    <property type="match status" value="1"/>
</dbReference>
<feature type="chain" id="PRO_5039517752" evidence="2">
    <location>
        <begin position="26"/>
        <end position="217"/>
    </location>
</feature>
<evidence type="ECO:0000313" key="5">
    <source>
        <dbReference type="Proteomes" id="UP000516052"/>
    </source>
</evidence>
<accession>A0A7H0IJJ3</accession>
<feature type="region of interest" description="Disordered" evidence="1">
    <location>
        <begin position="33"/>
        <end position="59"/>
    </location>
</feature>
<dbReference type="PANTHER" id="PTHR36933">
    <property type="entry name" value="SLL0788 PROTEIN"/>
    <property type="match status" value="1"/>
</dbReference>
<organism evidence="4 5">
    <name type="scientific">Streptomyces roseirectus</name>
    <dbReference type="NCBI Taxonomy" id="2768066"/>
    <lineage>
        <taxon>Bacteria</taxon>
        <taxon>Bacillati</taxon>
        <taxon>Actinomycetota</taxon>
        <taxon>Actinomycetes</taxon>
        <taxon>Kitasatosporales</taxon>
        <taxon>Streptomycetaceae</taxon>
        <taxon>Streptomyces</taxon>
    </lineage>
</organism>
<dbReference type="RefSeq" id="WP_187749904.1">
    <property type="nucleotide sequence ID" value="NZ_CP060828.1"/>
</dbReference>
<dbReference type="AlphaFoldDB" id="A0A7H0IJJ3"/>
<evidence type="ECO:0000256" key="2">
    <source>
        <dbReference type="SAM" id="SignalP"/>
    </source>
</evidence>
<keyword evidence="5" id="KW-1185">Reference proteome</keyword>
<sequence length="217" mass="22123">MNSKIGRIRPARFAVVAVAAALLLAACGGGGDDEGSSGADSVASPSVSASASASAGGSASASAHNAQDVAFAQGMIPHHRQAVEMAALAADRASSAQVTSLSGRIQKAQDPEIETMSGWLKGWGEEVPAEGGTDHSGHSGMAGMMDEADMDKLEKASGAEFDSLFMEMMIEHHEGAIEMAKTEKAKGSYAPALALSDAIVTAQQAEIAEMKGYLAKK</sequence>
<dbReference type="PANTHER" id="PTHR36933:SF1">
    <property type="entry name" value="SLL0788 PROTEIN"/>
    <property type="match status" value="1"/>
</dbReference>
<gene>
    <name evidence="4" type="ORF">IAG44_28360</name>
</gene>
<evidence type="ECO:0000313" key="4">
    <source>
        <dbReference type="EMBL" id="QNP72959.1"/>
    </source>
</evidence>
<dbReference type="InterPro" id="IPR005183">
    <property type="entry name" value="DUF305_CopM-like"/>
</dbReference>
<dbReference type="Pfam" id="PF03713">
    <property type="entry name" value="DUF305"/>
    <property type="match status" value="1"/>
</dbReference>